<dbReference type="PANTHER" id="PTHR12126">
    <property type="entry name" value="NADH-UBIQUINONE OXIDOREDUCTASE 39 KDA SUBUNIT-RELATED"/>
    <property type="match status" value="1"/>
</dbReference>
<keyword evidence="4" id="KW-1185">Reference proteome</keyword>
<dbReference type="Gene3D" id="3.40.50.720">
    <property type="entry name" value="NAD(P)-binding Rossmann-like Domain"/>
    <property type="match status" value="1"/>
</dbReference>
<accession>A0A231GTZ2</accession>
<evidence type="ECO:0000313" key="2">
    <source>
        <dbReference type="EMBL" id="OXR39951.1"/>
    </source>
</evidence>
<sequence length="255" mass="27571">MSTVLVTGGTGALGRHIVDRLRERGHDARVLSRRPGAGTHVGDLATGAGVREAAEGAESIVHAASDFRRFGKPDIEQTRNLLAAAGGARHLIYVSIVGIDRIPFGYYRNKLTCEQLIADSGVPHTIQRATQFHDLIAAVLSGVQKLPIAPLPSDFRFQPVATDDVATRLADLVEGEPRTRADDFGGPQVLTLAELAKTWQQHHGRPRRTVRLPLPGTIAHAFRAGYNTCPDHADGTRTWAEYVAADPGPSYRLRG</sequence>
<dbReference type="Pfam" id="PF13460">
    <property type="entry name" value="NAD_binding_10"/>
    <property type="match status" value="1"/>
</dbReference>
<protein>
    <recommendedName>
        <fullName evidence="1">NAD(P)-binding domain-containing protein</fullName>
    </recommendedName>
</protein>
<organism evidence="2 4">
    <name type="scientific">Nocardia cerradoensis</name>
    <dbReference type="NCBI Taxonomy" id="85688"/>
    <lineage>
        <taxon>Bacteria</taxon>
        <taxon>Bacillati</taxon>
        <taxon>Actinomycetota</taxon>
        <taxon>Actinomycetes</taxon>
        <taxon>Mycobacteriales</taxon>
        <taxon>Nocardiaceae</taxon>
        <taxon>Nocardia</taxon>
    </lineage>
</organism>
<dbReference type="EMBL" id="NGAF01000007">
    <property type="protein sequence ID" value="OXR44072.1"/>
    <property type="molecule type" value="Genomic_DNA"/>
</dbReference>
<evidence type="ECO:0000259" key="1">
    <source>
        <dbReference type="Pfam" id="PF13460"/>
    </source>
</evidence>
<dbReference type="GO" id="GO:0044877">
    <property type="term" value="F:protein-containing complex binding"/>
    <property type="evidence" value="ECO:0007669"/>
    <property type="project" value="TreeGrafter"/>
</dbReference>
<dbReference type="AlphaFoldDB" id="A0A231GTZ2"/>
<evidence type="ECO:0000313" key="4">
    <source>
        <dbReference type="Proteomes" id="UP000215506"/>
    </source>
</evidence>
<comment type="caution">
    <text evidence="2">The sequence shown here is derived from an EMBL/GenBank/DDBJ whole genome shotgun (WGS) entry which is preliminary data.</text>
</comment>
<dbReference type="PANTHER" id="PTHR12126:SF11">
    <property type="entry name" value="NADH DEHYDROGENASE [UBIQUINONE] 1 ALPHA SUBCOMPLEX SUBUNIT 9, MITOCHONDRIAL"/>
    <property type="match status" value="1"/>
</dbReference>
<dbReference type="Proteomes" id="UP000215506">
    <property type="component" value="Unassembled WGS sequence"/>
</dbReference>
<name>A0A231GTZ2_9NOCA</name>
<dbReference type="InterPro" id="IPR016040">
    <property type="entry name" value="NAD(P)-bd_dom"/>
</dbReference>
<proteinExistence type="predicted"/>
<dbReference type="EMBL" id="NGAF01000050">
    <property type="protein sequence ID" value="OXR39951.1"/>
    <property type="molecule type" value="Genomic_DNA"/>
</dbReference>
<reference evidence="2 4" key="1">
    <citation type="submission" date="2017-07" db="EMBL/GenBank/DDBJ databases">
        <title>First draft Genome Sequence of Nocardia cerradoensis isolated from human infection.</title>
        <authorList>
            <person name="Carrasco G."/>
        </authorList>
    </citation>
    <scope>NUCLEOTIDE SEQUENCE [LARGE SCALE GENOMIC DNA]</scope>
    <source>
        <strain evidence="2 4">CNM20130759</strain>
    </source>
</reference>
<dbReference type="SUPFAM" id="SSF51735">
    <property type="entry name" value="NAD(P)-binding Rossmann-fold domains"/>
    <property type="match status" value="1"/>
</dbReference>
<gene>
    <name evidence="3" type="ORF">B7C42_03628</name>
    <name evidence="2" type="ORF">B7C42_07985</name>
</gene>
<dbReference type="InterPro" id="IPR051207">
    <property type="entry name" value="ComplexI_NDUFA9_subunit"/>
</dbReference>
<dbReference type="RefSeq" id="WP_039777259.1">
    <property type="nucleotide sequence ID" value="NZ_JAAXOR010000002.1"/>
</dbReference>
<dbReference type="InterPro" id="IPR036291">
    <property type="entry name" value="NAD(P)-bd_dom_sf"/>
</dbReference>
<evidence type="ECO:0000313" key="3">
    <source>
        <dbReference type="EMBL" id="OXR44072.1"/>
    </source>
</evidence>
<feature type="domain" description="NAD(P)-binding" evidence="1">
    <location>
        <begin position="8"/>
        <end position="134"/>
    </location>
</feature>